<accession>A0AAU9K106</accession>
<name>A0AAU9K106_9CILI</name>
<proteinExistence type="predicted"/>
<keyword evidence="3" id="KW-1185">Reference proteome</keyword>
<dbReference type="EMBL" id="CAJZBQ010000052">
    <property type="protein sequence ID" value="CAG9331030.1"/>
    <property type="molecule type" value="Genomic_DNA"/>
</dbReference>
<reference evidence="2" key="1">
    <citation type="submission" date="2021-09" db="EMBL/GenBank/DDBJ databases">
        <authorList>
            <consortium name="AG Swart"/>
            <person name="Singh M."/>
            <person name="Singh A."/>
            <person name="Seah K."/>
            <person name="Emmerich C."/>
        </authorList>
    </citation>
    <scope>NUCLEOTIDE SEQUENCE</scope>
    <source>
        <strain evidence="2">ATCC30299</strain>
    </source>
</reference>
<feature type="region of interest" description="Disordered" evidence="1">
    <location>
        <begin position="90"/>
        <end position="114"/>
    </location>
</feature>
<dbReference type="Proteomes" id="UP001162131">
    <property type="component" value="Unassembled WGS sequence"/>
</dbReference>
<organism evidence="2 3">
    <name type="scientific">Blepharisma stoltei</name>
    <dbReference type="NCBI Taxonomy" id="1481888"/>
    <lineage>
        <taxon>Eukaryota</taxon>
        <taxon>Sar</taxon>
        <taxon>Alveolata</taxon>
        <taxon>Ciliophora</taxon>
        <taxon>Postciliodesmatophora</taxon>
        <taxon>Heterotrichea</taxon>
        <taxon>Heterotrichida</taxon>
        <taxon>Blepharismidae</taxon>
        <taxon>Blepharisma</taxon>
    </lineage>
</organism>
<dbReference type="AlphaFoldDB" id="A0AAU9K106"/>
<gene>
    <name evidence="2" type="ORF">BSTOLATCC_MIC52436</name>
</gene>
<protein>
    <submittedName>
        <fullName evidence="2">Uncharacterized protein</fullName>
    </submittedName>
</protein>
<sequence length="199" mass="23062">MSNFTTQGFSKRLRSQIPYYQASNKEISDDLKLIGIDLTCPVETFPNDNLPKPRKRPRLPIIDEDQEENDAIDGLSALILVKNKTKKPIVPEQTETKKEGKPAQVPKEEVKAPPPQQRYDLRALQLAQMQQYLQMMSMQSNAFMSTGDWRNLNYPIQYQYRMNPNYVYNAMLSRKSGIHIKIAHMISQHQNQLNRNNAI</sequence>
<evidence type="ECO:0000256" key="1">
    <source>
        <dbReference type="SAM" id="MobiDB-lite"/>
    </source>
</evidence>
<comment type="caution">
    <text evidence="2">The sequence shown here is derived from an EMBL/GenBank/DDBJ whole genome shotgun (WGS) entry which is preliminary data.</text>
</comment>
<evidence type="ECO:0000313" key="2">
    <source>
        <dbReference type="EMBL" id="CAG9331030.1"/>
    </source>
</evidence>
<evidence type="ECO:0000313" key="3">
    <source>
        <dbReference type="Proteomes" id="UP001162131"/>
    </source>
</evidence>
<feature type="compositionally biased region" description="Basic and acidic residues" evidence="1">
    <location>
        <begin position="94"/>
        <end position="111"/>
    </location>
</feature>